<dbReference type="InterPro" id="IPR050312">
    <property type="entry name" value="IolE/XylAMocC-like"/>
</dbReference>
<dbReference type="AlphaFoldDB" id="A0A3A9AQH2"/>
<reference evidence="2 3" key="1">
    <citation type="submission" date="2018-09" db="EMBL/GenBank/DDBJ databases">
        <title>Murine metabolic-syndrome-specific gut microbial biobank.</title>
        <authorList>
            <person name="Liu C."/>
        </authorList>
    </citation>
    <scope>NUCLEOTIDE SEQUENCE [LARGE SCALE GENOMIC DNA]</scope>
    <source>
        <strain evidence="2 3">0.1xD8-82</strain>
    </source>
</reference>
<sequence length="282" mass="32292">MREYELGLYEKAMPAQLSWKEKLRAAGAAGYDYVEISIDETEEKIRRIYMSREERLSMIYDMYETGTPIRSMCVSALTRYSLGNSDSELRSRGLEIARGAIQLAEDLGVRIVMIPGYDIYYGESTVQTKQFFEENLEKVVLFAASLGVLVEMETMENAFMNTVWKAMYHVRKIRSAYLGVYPDSGNITNAAVSYGSDEVQDILSGRGHISSLHLKESRPGKFREIPYGEGHVDFEKVIRAAWSIGVRKYVTEFWYQGSRTWEKDLSSVNERMRRILDGQIGV</sequence>
<dbReference type="InterPro" id="IPR013022">
    <property type="entry name" value="Xyl_isomerase-like_TIM-brl"/>
</dbReference>
<comment type="caution">
    <text evidence="2">The sequence shown here is derived from an EMBL/GenBank/DDBJ whole genome shotgun (WGS) entry which is preliminary data.</text>
</comment>
<keyword evidence="3" id="KW-1185">Reference proteome</keyword>
<feature type="domain" description="Xylose isomerase-like TIM barrel" evidence="1">
    <location>
        <begin position="24"/>
        <end position="251"/>
    </location>
</feature>
<protein>
    <submittedName>
        <fullName evidence="2">L-ribulose-5-phosphate 3-epimerase</fullName>
        <ecNumber evidence="2">5.1.3.22</ecNumber>
    </submittedName>
</protein>
<dbReference type="GO" id="GO:0034015">
    <property type="term" value="F:L-ribulose-5-phosphate 3-epimerase activity"/>
    <property type="evidence" value="ECO:0007669"/>
    <property type="project" value="UniProtKB-EC"/>
</dbReference>
<dbReference type="SUPFAM" id="SSF51658">
    <property type="entry name" value="Xylose isomerase-like"/>
    <property type="match status" value="1"/>
</dbReference>
<dbReference type="PANTHER" id="PTHR12110:SF41">
    <property type="entry name" value="INOSOSE DEHYDRATASE"/>
    <property type="match status" value="1"/>
</dbReference>
<evidence type="ECO:0000313" key="3">
    <source>
        <dbReference type="Proteomes" id="UP000280696"/>
    </source>
</evidence>
<name>A0A3A9AQH2_9FIRM</name>
<dbReference type="Pfam" id="PF01261">
    <property type="entry name" value="AP_endonuc_2"/>
    <property type="match status" value="1"/>
</dbReference>
<dbReference type="InterPro" id="IPR036237">
    <property type="entry name" value="Xyl_isomerase-like_sf"/>
</dbReference>
<gene>
    <name evidence="2" type="ORF">D7V94_02580</name>
</gene>
<dbReference type="Gene3D" id="3.20.20.150">
    <property type="entry name" value="Divalent-metal-dependent TIM barrel enzymes"/>
    <property type="match status" value="1"/>
</dbReference>
<dbReference type="Proteomes" id="UP000280696">
    <property type="component" value="Unassembled WGS sequence"/>
</dbReference>
<dbReference type="EC" id="5.1.3.22" evidence="2"/>
<dbReference type="EMBL" id="RAYQ01000002">
    <property type="protein sequence ID" value="RKI93780.1"/>
    <property type="molecule type" value="Genomic_DNA"/>
</dbReference>
<keyword evidence="2" id="KW-0413">Isomerase</keyword>
<dbReference type="OrthoDB" id="3185623at2"/>
<organism evidence="2 3">
    <name type="scientific">Parablautia intestinalis</name>
    <dbReference type="NCBI Taxonomy" id="2320100"/>
    <lineage>
        <taxon>Bacteria</taxon>
        <taxon>Bacillati</taxon>
        <taxon>Bacillota</taxon>
        <taxon>Clostridia</taxon>
        <taxon>Lachnospirales</taxon>
        <taxon>Lachnospiraceae</taxon>
        <taxon>Parablautia</taxon>
    </lineage>
</organism>
<evidence type="ECO:0000259" key="1">
    <source>
        <dbReference type="Pfam" id="PF01261"/>
    </source>
</evidence>
<accession>A0A3A9AQH2</accession>
<evidence type="ECO:0000313" key="2">
    <source>
        <dbReference type="EMBL" id="RKI93780.1"/>
    </source>
</evidence>
<dbReference type="NCBIfam" id="NF009689">
    <property type="entry name" value="PRK13210.1"/>
    <property type="match status" value="1"/>
</dbReference>
<proteinExistence type="predicted"/>
<dbReference type="PANTHER" id="PTHR12110">
    <property type="entry name" value="HYDROXYPYRUVATE ISOMERASE"/>
    <property type="match status" value="1"/>
</dbReference>